<evidence type="ECO:0000313" key="2">
    <source>
        <dbReference type="EMBL" id="HJA04642.1"/>
    </source>
</evidence>
<dbReference type="EMBL" id="DXAM01000100">
    <property type="protein sequence ID" value="HJA04642.1"/>
    <property type="molecule type" value="Genomic_DNA"/>
</dbReference>
<dbReference type="AlphaFoldDB" id="A0A9D2H4S5"/>
<dbReference type="GO" id="GO:0016747">
    <property type="term" value="F:acyltransferase activity, transferring groups other than amino-acyl groups"/>
    <property type="evidence" value="ECO:0007669"/>
    <property type="project" value="InterPro"/>
</dbReference>
<protein>
    <submittedName>
        <fullName evidence="2">GNAT family N-acetyltransferase</fullName>
    </submittedName>
</protein>
<proteinExistence type="predicted"/>
<accession>A0A9D2H4S5</accession>
<reference evidence="2" key="2">
    <citation type="submission" date="2021-04" db="EMBL/GenBank/DDBJ databases">
        <authorList>
            <person name="Gilroy R."/>
        </authorList>
    </citation>
    <scope>NUCLEOTIDE SEQUENCE</scope>
    <source>
        <strain evidence="2">ChiHjej8B7-3636</strain>
    </source>
</reference>
<evidence type="ECO:0000259" key="1">
    <source>
        <dbReference type="PROSITE" id="PS51186"/>
    </source>
</evidence>
<dbReference type="PROSITE" id="PS51186">
    <property type="entry name" value="GNAT"/>
    <property type="match status" value="1"/>
</dbReference>
<gene>
    <name evidence="2" type="ORF">H9800_07235</name>
</gene>
<dbReference type="Pfam" id="PF00583">
    <property type="entry name" value="Acetyltransf_1"/>
    <property type="match status" value="1"/>
</dbReference>
<feature type="domain" description="N-acetyltransferase" evidence="1">
    <location>
        <begin position="3"/>
        <end position="165"/>
    </location>
</feature>
<sequence length="165" mass="18108">MTFTTRRFGAADWQEYREIRLRMLADTPLAYGETLDHARSLGDADWITRATRNELHPNIGLAAISDEGAWLGVMSGFVSAHAGPMLVGVFVDRAARGAHEGVADALLDGIIDWASVFGGTLTLDVHADNPRAIAFYRRRGFVDTGVTSDYALPPFGTENEMRLRL</sequence>
<dbReference type="InterPro" id="IPR016181">
    <property type="entry name" value="Acyl_CoA_acyltransferase"/>
</dbReference>
<dbReference type="InterPro" id="IPR000182">
    <property type="entry name" value="GNAT_dom"/>
</dbReference>
<reference evidence="2" key="1">
    <citation type="journal article" date="2021" name="PeerJ">
        <title>Extensive microbial diversity within the chicken gut microbiome revealed by metagenomics and culture.</title>
        <authorList>
            <person name="Gilroy R."/>
            <person name="Ravi A."/>
            <person name="Getino M."/>
            <person name="Pursley I."/>
            <person name="Horton D.L."/>
            <person name="Alikhan N.F."/>
            <person name="Baker D."/>
            <person name="Gharbi K."/>
            <person name="Hall N."/>
            <person name="Watson M."/>
            <person name="Adriaenssens E.M."/>
            <person name="Foster-Nyarko E."/>
            <person name="Jarju S."/>
            <person name="Secka A."/>
            <person name="Antonio M."/>
            <person name="Oren A."/>
            <person name="Chaudhuri R.R."/>
            <person name="La Ragione R."/>
            <person name="Hildebrand F."/>
            <person name="Pallen M.J."/>
        </authorList>
    </citation>
    <scope>NUCLEOTIDE SEQUENCE</scope>
    <source>
        <strain evidence="2">ChiHjej8B7-3636</strain>
    </source>
</reference>
<dbReference type="Proteomes" id="UP000824220">
    <property type="component" value="Unassembled WGS sequence"/>
</dbReference>
<dbReference type="SUPFAM" id="SSF55729">
    <property type="entry name" value="Acyl-CoA N-acyltransferases (Nat)"/>
    <property type="match status" value="1"/>
</dbReference>
<comment type="caution">
    <text evidence="2">The sequence shown here is derived from an EMBL/GenBank/DDBJ whole genome shotgun (WGS) entry which is preliminary data.</text>
</comment>
<dbReference type="Gene3D" id="3.40.630.30">
    <property type="match status" value="1"/>
</dbReference>
<evidence type="ECO:0000313" key="3">
    <source>
        <dbReference type="Proteomes" id="UP000824220"/>
    </source>
</evidence>
<organism evidence="2 3">
    <name type="scientific">Candidatus Microbacterium stercoravium</name>
    <dbReference type="NCBI Taxonomy" id="2838697"/>
    <lineage>
        <taxon>Bacteria</taxon>
        <taxon>Bacillati</taxon>
        <taxon>Actinomycetota</taxon>
        <taxon>Actinomycetes</taxon>
        <taxon>Micrococcales</taxon>
        <taxon>Microbacteriaceae</taxon>
        <taxon>Microbacterium</taxon>
    </lineage>
</organism>
<name>A0A9D2H4S5_9MICO</name>